<comment type="caution">
    <text evidence="3">The sequence shown here is derived from an EMBL/GenBank/DDBJ whole genome shotgun (WGS) entry which is preliminary data.</text>
</comment>
<dbReference type="SUPFAM" id="SSF47923">
    <property type="entry name" value="Ypt/Rab-GAP domain of gyp1p"/>
    <property type="match status" value="2"/>
</dbReference>
<keyword evidence="1" id="KW-0472">Membrane</keyword>
<dbReference type="OrthoDB" id="294251at2759"/>
<keyword evidence="4" id="KW-1185">Reference proteome</keyword>
<dbReference type="PANTHER" id="PTHR47219:SF9">
    <property type="entry name" value="GTPASE ACTIVATING PROTEIN AND CENTROSOME-ASSOCIATED, ISOFORM B"/>
    <property type="match status" value="1"/>
</dbReference>
<evidence type="ECO:0000313" key="3">
    <source>
        <dbReference type="EMBL" id="OAF66549.1"/>
    </source>
</evidence>
<dbReference type="GO" id="GO:0031267">
    <property type="term" value="F:small GTPase binding"/>
    <property type="evidence" value="ECO:0007669"/>
    <property type="project" value="TreeGrafter"/>
</dbReference>
<feature type="transmembrane region" description="Helical" evidence="1">
    <location>
        <begin position="170"/>
        <end position="189"/>
    </location>
</feature>
<dbReference type="InterPro" id="IPR035969">
    <property type="entry name" value="Rab-GAP_TBC_sf"/>
</dbReference>
<organism evidence="3 4">
    <name type="scientific">Intoshia linei</name>
    <dbReference type="NCBI Taxonomy" id="1819745"/>
    <lineage>
        <taxon>Eukaryota</taxon>
        <taxon>Metazoa</taxon>
        <taxon>Spiralia</taxon>
        <taxon>Lophotrochozoa</taxon>
        <taxon>Mesozoa</taxon>
        <taxon>Orthonectida</taxon>
        <taxon>Rhopaluridae</taxon>
        <taxon>Intoshia</taxon>
    </lineage>
</organism>
<proteinExistence type="predicted"/>
<feature type="domain" description="Rab-GAP TBC" evidence="2">
    <location>
        <begin position="1"/>
        <end position="175"/>
    </location>
</feature>
<dbReference type="Proteomes" id="UP000078046">
    <property type="component" value="Unassembled WGS sequence"/>
</dbReference>
<evidence type="ECO:0000313" key="4">
    <source>
        <dbReference type="Proteomes" id="UP000078046"/>
    </source>
</evidence>
<dbReference type="FunFam" id="1.10.8.270:FF:000016">
    <property type="entry name" value="TBC1 domain family member 2A"/>
    <property type="match status" value="1"/>
</dbReference>
<dbReference type="Pfam" id="PF00566">
    <property type="entry name" value="RabGAP-TBC"/>
    <property type="match status" value="1"/>
</dbReference>
<dbReference type="Gene3D" id="1.10.472.80">
    <property type="entry name" value="Ypt/Rab-GAP domain of gyp1p, domain 3"/>
    <property type="match status" value="1"/>
</dbReference>
<dbReference type="PROSITE" id="PS50086">
    <property type="entry name" value="TBC_RABGAP"/>
    <property type="match status" value="1"/>
</dbReference>
<dbReference type="AlphaFoldDB" id="A0A177AX27"/>
<dbReference type="InterPro" id="IPR050302">
    <property type="entry name" value="Rab_GAP_TBC_domain"/>
</dbReference>
<accession>A0A177AX27</accession>
<dbReference type="Gene3D" id="1.10.8.270">
    <property type="entry name" value="putative rabgap domain of human tbc1 domain family member 14 like domains"/>
    <property type="match status" value="1"/>
</dbReference>
<dbReference type="GO" id="GO:0005096">
    <property type="term" value="F:GTPase activator activity"/>
    <property type="evidence" value="ECO:0007669"/>
    <property type="project" value="TreeGrafter"/>
</dbReference>
<reference evidence="3 4" key="1">
    <citation type="submission" date="2016-04" db="EMBL/GenBank/DDBJ databases">
        <title>The genome of Intoshia linei affirms orthonectids as highly simplified spiralians.</title>
        <authorList>
            <person name="Mikhailov K.V."/>
            <person name="Slusarev G.S."/>
            <person name="Nikitin M.A."/>
            <person name="Logacheva M.D."/>
            <person name="Penin A."/>
            <person name="Aleoshin V."/>
            <person name="Panchin Y.V."/>
        </authorList>
    </citation>
    <scope>NUCLEOTIDE SEQUENCE [LARGE SCALE GENOMIC DNA]</scope>
    <source>
        <strain evidence="3">Intl2013</strain>
        <tissue evidence="3">Whole animal</tissue>
    </source>
</reference>
<protein>
    <recommendedName>
        <fullName evidence="2">Rab-GAP TBC domain-containing protein</fullName>
    </recommendedName>
</protein>
<keyword evidence="1" id="KW-0812">Transmembrane</keyword>
<sequence length="322" mass="37359">MTRNTRIYENILKKAKEETNETIIKQIHSDVPRVLTQHPFFGLASKYHISLFNIVLAYAHLDSRVAYCQGMCTVAAILLLHLKEETAFWSFASLMLKKRYQLQGYYYEGFPKISSLAIVVLKNVKILDVKLHNHLIILNEGILEMLLVRFTFTLFEGTLPNNILLKVWDIYLFYGEIAIVYVCTLLFTFHKEKLMQLSFDGFIQFFNNMKNEKIDVQSFFYQLKSMFADKKNLVKELDCKFKPNKLHTLCNNFKIKNGICGYNEKYSSSKIINAKNKDISKSYSNTESDLFSDSISDPYISVSSSLSDSSDYEIVYNKKSDV</sequence>
<keyword evidence="1" id="KW-1133">Transmembrane helix</keyword>
<feature type="transmembrane region" description="Helical" evidence="1">
    <location>
        <begin position="135"/>
        <end position="155"/>
    </location>
</feature>
<dbReference type="PANTHER" id="PTHR47219">
    <property type="entry name" value="RAB GTPASE-ACTIVATING PROTEIN 1-LIKE"/>
    <property type="match status" value="1"/>
</dbReference>
<dbReference type="InterPro" id="IPR000195">
    <property type="entry name" value="Rab-GAP-TBC_dom"/>
</dbReference>
<dbReference type="SMART" id="SM00164">
    <property type="entry name" value="TBC"/>
    <property type="match status" value="1"/>
</dbReference>
<name>A0A177AX27_9BILA</name>
<gene>
    <name evidence="3" type="ORF">A3Q56_05724</name>
</gene>
<dbReference type="EMBL" id="LWCA01000897">
    <property type="protein sequence ID" value="OAF66549.1"/>
    <property type="molecule type" value="Genomic_DNA"/>
</dbReference>
<evidence type="ECO:0000256" key="1">
    <source>
        <dbReference type="SAM" id="Phobius"/>
    </source>
</evidence>
<evidence type="ECO:0000259" key="2">
    <source>
        <dbReference type="PROSITE" id="PS50086"/>
    </source>
</evidence>